<proteinExistence type="predicted"/>
<feature type="transmembrane region" description="Helical" evidence="1">
    <location>
        <begin position="251"/>
        <end position="270"/>
    </location>
</feature>
<feature type="transmembrane region" description="Helical" evidence="1">
    <location>
        <begin position="12"/>
        <end position="29"/>
    </location>
</feature>
<keyword evidence="2" id="KW-0482">Metalloprotease</keyword>
<feature type="transmembrane region" description="Helical" evidence="1">
    <location>
        <begin position="149"/>
        <end position="171"/>
    </location>
</feature>
<dbReference type="GeneID" id="57691886"/>
<dbReference type="RefSeq" id="WP_107369005.1">
    <property type="nucleotide sequence ID" value="NZ_CP045927.1"/>
</dbReference>
<keyword evidence="2" id="KW-0645">Protease</keyword>
<dbReference type="Pfam" id="PF13367">
    <property type="entry name" value="PrsW-protease"/>
    <property type="match status" value="1"/>
</dbReference>
<evidence type="ECO:0000313" key="3">
    <source>
        <dbReference type="Proteomes" id="UP000646308"/>
    </source>
</evidence>
<organism evidence="2 3">
    <name type="scientific">Staphylococcus agnetis</name>
    <dbReference type="NCBI Taxonomy" id="985762"/>
    <lineage>
        <taxon>Bacteria</taxon>
        <taxon>Bacillati</taxon>
        <taxon>Bacillota</taxon>
        <taxon>Bacilli</taxon>
        <taxon>Bacillales</taxon>
        <taxon>Staphylococcaceae</taxon>
        <taxon>Staphylococcus</taxon>
    </lineage>
</organism>
<feature type="transmembrane region" description="Helical" evidence="1">
    <location>
        <begin position="79"/>
        <end position="107"/>
    </location>
</feature>
<name>A0A2T4MMT9_9STAP</name>
<dbReference type="InterPro" id="IPR026898">
    <property type="entry name" value="PrsW"/>
</dbReference>
<evidence type="ECO:0000313" key="2">
    <source>
        <dbReference type="EMBL" id="NJI03577.1"/>
    </source>
</evidence>
<protein>
    <submittedName>
        <fullName evidence="2">PrsW family intramembrane metalloprotease</fullName>
    </submittedName>
</protein>
<accession>A0A2T4MMT9</accession>
<dbReference type="Proteomes" id="UP000646308">
    <property type="component" value="Unassembled WGS sequence"/>
</dbReference>
<feature type="transmembrane region" description="Helical" evidence="1">
    <location>
        <begin position="119"/>
        <end position="142"/>
    </location>
</feature>
<comment type="caution">
    <text evidence="2">The sequence shown here is derived from an EMBL/GenBank/DDBJ whole genome shotgun (WGS) entry which is preliminary data.</text>
</comment>
<feature type="transmembrane region" description="Helical" evidence="1">
    <location>
        <begin position="44"/>
        <end position="67"/>
    </location>
</feature>
<feature type="transmembrane region" description="Helical" evidence="1">
    <location>
        <begin position="223"/>
        <end position="239"/>
    </location>
</feature>
<keyword evidence="1" id="KW-0472">Membrane</keyword>
<dbReference type="AlphaFoldDB" id="A0A2T4MMT9"/>
<reference evidence="2" key="1">
    <citation type="submission" date="2019-11" db="EMBL/GenBank/DDBJ databases">
        <title>Whole genome comparisons of Staphylococcus agnetis isolates from cattle and chickens.</title>
        <authorList>
            <person name="Rhoads D."/>
            <person name="Shwani A."/>
            <person name="Adkins P."/>
            <person name="Calcutt M."/>
            <person name="Middleton J."/>
        </authorList>
    </citation>
    <scope>NUCLEOTIDE SEQUENCE</scope>
    <source>
        <strain evidence="2">1387</strain>
    </source>
</reference>
<keyword evidence="1" id="KW-0812">Transmembrane</keyword>
<sequence length="284" mass="31651">MKNLFNKYKYHALILFAIWSFFSGCRIFYESFGKPDGLENKYPLFLLNIALIAIYAIPLILLTRYLAKRFEISKRVIHLSWVMALTVSVYFSDIGHTIVGYTTIVILKVPNAILADWGAAISGPLAEEFGKGFTVLLVLLILKKMDLKNALVSGMIIGLGFQIIEDCNFTFQEIFKAKADGFSLLLERIAFSGGTHWVFTLIFAIGIVALIAKNTGISKVQGLVWMLVAYFAHFIYNTPFNDGIGSNTGDFTVLLLTINLSLALLAFKTVDKIVSQQKGQLPNK</sequence>
<gene>
    <name evidence="2" type="ORF">GLV84_12120</name>
</gene>
<dbReference type="PROSITE" id="PS51257">
    <property type="entry name" value="PROKAR_LIPOPROTEIN"/>
    <property type="match status" value="1"/>
</dbReference>
<dbReference type="EMBL" id="WMFL01000085">
    <property type="protein sequence ID" value="NJI03577.1"/>
    <property type="molecule type" value="Genomic_DNA"/>
</dbReference>
<keyword evidence="2" id="KW-0378">Hydrolase</keyword>
<evidence type="ECO:0000256" key="1">
    <source>
        <dbReference type="SAM" id="Phobius"/>
    </source>
</evidence>
<dbReference type="GO" id="GO:0008237">
    <property type="term" value="F:metallopeptidase activity"/>
    <property type="evidence" value="ECO:0007669"/>
    <property type="project" value="UniProtKB-KW"/>
</dbReference>
<feature type="transmembrane region" description="Helical" evidence="1">
    <location>
        <begin position="191"/>
        <end position="211"/>
    </location>
</feature>
<keyword evidence="1" id="KW-1133">Transmembrane helix</keyword>